<sequence length="393" mass="47229">EHHGSTLVPFVYEADNQLGKWVNTQRQFYRNEALSVDRIERLESIGFKPRTHKNTINYTKTQDRRWNEMFRRLVSYKKQKKSITVPHKYAADPKLATWVNNQRSYYKNKAISDHRVDLLNSIGFVWNALDNQWEEMFQKLVSYKKQLGSTLVPFGYQADPKLGKWVVNQRRYYKESQLCVDRIQRLESIGFAWDPFDTRWMQNYNRLVVYKKQHNSTHVPSCYNEENQLPPLDKWVSKQRGIYRDGKLLKKREELLNSIDFEWEMQSKRWNEMFQRLVSYKNQHDSTIVSQNFAANSKLGNWVHTQRDNCMNALMSEYRIDHLNSIGFVWNKLDNQWDKMFQRLVTYKKQHHGSTLVPWGYQADPNLVIWARVKAREEMVQNCMCAILFIKKY</sequence>
<dbReference type="OrthoDB" id="70932at2759"/>
<dbReference type="PANTHER" id="PTHR33418:SF1">
    <property type="entry name" value="HELICASE-ASSOCIATED DOMAIN-CONTAINING PROTEIN"/>
    <property type="match status" value="1"/>
</dbReference>
<evidence type="ECO:0000259" key="1">
    <source>
        <dbReference type="Pfam" id="PF03457"/>
    </source>
</evidence>
<evidence type="ECO:0000313" key="3">
    <source>
        <dbReference type="Proteomes" id="UP000095751"/>
    </source>
</evidence>
<dbReference type="InterPro" id="IPR005114">
    <property type="entry name" value="Helicase_assoc"/>
</dbReference>
<dbReference type="Gene3D" id="6.10.140.530">
    <property type="match status" value="5"/>
</dbReference>
<feature type="domain" description="Helicase-associated" evidence="1">
    <location>
        <begin position="130"/>
        <end position="191"/>
    </location>
</feature>
<feature type="domain" description="Helicase-associated" evidence="1">
    <location>
        <begin position="1"/>
        <end position="47"/>
    </location>
</feature>
<gene>
    <name evidence="2" type="ORF">FRACYDRAFT_197343</name>
</gene>
<organism evidence="2 3">
    <name type="scientific">Fragilariopsis cylindrus CCMP1102</name>
    <dbReference type="NCBI Taxonomy" id="635003"/>
    <lineage>
        <taxon>Eukaryota</taxon>
        <taxon>Sar</taxon>
        <taxon>Stramenopiles</taxon>
        <taxon>Ochrophyta</taxon>
        <taxon>Bacillariophyta</taxon>
        <taxon>Bacillariophyceae</taxon>
        <taxon>Bacillariophycidae</taxon>
        <taxon>Bacillariales</taxon>
        <taxon>Bacillariaceae</taxon>
        <taxon>Fragilariopsis</taxon>
    </lineage>
</organism>
<feature type="domain" description="Helicase-associated" evidence="1">
    <location>
        <begin position="197"/>
        <end position="261"/>
    </location>
</feature>
<feature type="domain" description="Helicase-associated" evidence="1">
    <location>
        <begin position="267"/>
        <end position="328"/>
    </location>
</feature>
<feature type="domain" description="Helicase-associated" evidence="1">
    <location>
        <begin position="62"/>
        <end position="124"/>
    </location>
</feature>
<dbReference type="PANTHER" id="PTHR33418">
    <property type="entry name" value="HELICASE-ASSOCIATED"/>
    <property type="match status" value="1"/>
</dbReference>
<dbReference type="AlphaFoldDB" id="A0A1E7EP38"/>
<evidence type="ECO:0000313" key="2">
    <source>
        <dbReference type="EMBL" id="OEU07701.1"/>
    </source>
</evidence>
<reference evidence="2 3" key="1">
    <citation type="submission" date="2016-09" db="EMBL/GenBank/DDBJ databases">
        <title>Extensive genetic diversity and differential bi-allelic expression allows diatom success in the polar Southern Ocean.</title>
        <authorList>
            <consortium name="DOE Joint Genome Institute"/>
            <person name="Mock T."/>
            <person name="Otillar R.P."/>
            <person name="Strauss J."/>
            <person name="Dupont C."/>
            <person name="Frickenhaus S."/>
            <person name="Maumus F."/>
            <person name="Mcmullan M."/>
            <person name="Sanges R."/>
            <person name="Schmutz J."/>
            <person name="Toseland A."/>
            <person name="Valas R."/>
            <person name="Veluchamy A."/>
            <person name="Ward B.J."/>
            <person name="Allen A."/>
            <person name="Barry K."/>
            <person name="Falciatore A."/>
            <person name="Ferrante M."/>
            <person name="Fortunato A.E."/>
            <person name="Gloeckner G."/>
            <person name="Gruber A."/>
            <person name="Hipkin R."/>
            <person name="Janech M."/>
            <person name="Kroth P."/>
            <person name="Leese F."/>
            <person name="Lindquist E."/>
            <person name="Lyon B.R."/>
            <person name="Martin J."/>
            <person name="Mayer C."/>
            <person name="Parker M."/>
            <person name="Quesneville H."/>
            <person name="Raymond J."/>
            <person name="Uhlig C."/>
            <person name="Valentin K.U."/>
            <person name="Worden A.Z."/>
            <person name="Armbrust E.V."/>
            <person name="Bowler C."/>
            <person name="Green B."/>
            <person name="Moulton V."/>
            <person name="Van Oosterhout C."/>
            <person name="Grigoriev I."/>
        </authorList>
    </citation>
    <scope>NUCLEOTIDE SEQUENCE [LARGE SCALE GENOMIC DNA]</scope>
    <source>
        <strain evidence="2 3">CCMP1102</strain>
    </source>
</reference>
<dbReference type="EMBL" id="KV784384">
    <property type="protein sequence ID" value="OEU07701.1"/>
    <property type="molecule type" value="Genomic_DNA"/>
</dbReference>
<protein>
    <recommendedName>
        <fullName evidence="1">Helicase-associated domain-containing protein</fullName>
    </recommendedName>
</protein>
<keyword evidence="3" id="KW-1185">Reference proteome</keyword>
<dbReference type="Proteomes" id="UP000095751">
    <property type="component" value="Unassembled WGS sequence"/>
</dbReference>
<accession>A0A1E7EP38</accession>
<dbReference type="Pfam" id="PF03457">
    <property type="entry name" value="HA"/>
    <property type="match status" value="5"/>
</dbReference>
<feature type="non-terminal residue" evidence="2">
    <location>
        <position position="1"/>
    </location>
</feature>
<dbReference type="KEGG" id="fcy:FRACYDRAFT_197343"/>
<name>A0A1E7EP38_9STRA</name>
<proteinExistence type="predicted"/>
<dbReference type="InParanoid" id="A0A1E7EP38"/>